<gene>
    <name evidence="8" type="ORF">MEQU1_002649</name>
</gene>
<dbReference type="EMBL" id="CP119904">
    <property type="protein sequence ID" value="WFD23954.1"/>
    <property type="molecule type" value="Genomic_DNA"/>
</dbReference>
<keyword evidence="3" id="KW-0256">Endoplasmic reticulum</keyword>
<evidence type="ECO:0000256" key="1">
    <source>
        <dbReference type="ARBA" id="ARBA00004477"/>
    </source>
</evidence>
<dbReference type="GO" id="GO:0006629">
    <property type="term" value="P:lipid metabolic process"/>
    <property type="evidence" value="ECO:0007669"/>
    <property type="project" value="UniProtKB-KW"/>
</dbReference>
<feature type="transmembrane region" description="Helical" evidence="7">
    <location>
        <begin position="80"/>
        <end position="105"/>
    </location>
</feature>
<dbReference type="GO" id="GO:0140042">
    <property type="term" value="P:lipid droplet formation"/>
    <property type="evidence" value="ECO:0007669"/>
    <property type="project" value="UniProtKB-ARBA"/>
</dbReference>
<dbReference type="PANTHER" id="PTHR21212:SF0">
    <property type="entry name" value="SEIPIN"/>
    <property type="match status" value="1"/>
</dbReference>
<keyword evidence="2 7" id="KW-0812">Transmembrane</keyword>
<proteinExistence type="predicted"/>
<keyword evidence="6 7" id="KW-0472">Membrane</keyword>
<evidence type="ECO:0000256" key="5">
    <source>
        <dbReference type="ARBA" id="ARBA00023098"/>
    </source>
</evidence>
<evidence type="ECO:0000256" key="3">
    <source>
        <dbReference type="ARBA" id="ARBA00022824"/>
    </source>
</evidence>
<dbReference type="GO" id="GO:0005789">
    <property type="term" value="C:endoplasmic reticulum membrane"/>
    <property type="evidence" value="ECO:0007669"/>
    <property type="project" value="UniProtKB-SubCell"/>
</dbReference>
<dbReference type="Pfam" id="PF06775">
    <property type="entry name" value="Seipin"/>
    <property type="match status" value="1"/>
</dbReference>
<comment type="subcellular location">
    <subcellularLocation>
        <location evidence="1">Endoplasmic reticulum membrane</location>
        <topology evidence="1">Multi-pass membrane protein</topology>
    </subcellularLocation>
</comment>
<protein>
    <recommendedName>
        <fullName evidence="10">Seipin</fullName>
    </recommendedName>
</protein>
<dbReference type="PANTHER" id="PTHR21212">
    <property type="entry name" value="BERNARDINELLI-SEIP CONGENITAL LIPODYSTROPHY 2 HOMOLOG BSCL2 PROTEIN"/>
    <property type="match status" value="1"/>
</dbReference>
<reference evidence="8" key="1">
    <citation type="submission" date="2023-03" db="EMBL/GenBank/DDBJ databases">
        <title>Mating type loci evolution in Malassezia.</title>
        <authorList>
            <person name="Coelho M.A."/>
        </authorList>
    </citation>
    <scope>NUCLEOTIDE SEQUENCE</scope>
    <source>
        <strain evidence="8">CBS 12830</strain>
    </source>
</reference>
<sequence>MTARGFVASRPGRPVRRLRGAATRGAPRERRSHVYRIVDAVHAILLAMWQVFVVTPTAYMCAVLYALFLSRTSHRIVLRLILLLFIQGACIILAILAFFSFYHAWVPKVALSKDLWLDYTVSMPHTSVSLHPNQGDLPVWRQASDIDLFMIDQPYDVSLELRVPPTGHVWTSNVMMDMSLFSQNNTLLYESSRSTLVVKEPYVIRWLSRLYRSLTQPVRGEPLAPLQVVRVPMLRHIVPYASATGRFDDPAFVRRRGYKATRALIQFRCPTQPCGPSLPVEHATLRFDAYLTGLPYLMFHYPLFSFGVFLLLFSGIEFVVAGSLWLLASVYFSWQAP</sequence>
<dbReference type="AlphaFoldDB" id="A0AAF0EFB3"/>
<dbReference type="Proteomes" id="UP001214415">
    <property type="component" value="Chromosome 5"/>
</dbReference>
<feature type="transmembrane region" description="Helical" evidence="7">
    <location>
        <begin position="40"/>
        <end position="68"/>
    </location>
</feature>
<evidence type="ECO:0000256" key="2">
    <source>
        <dbReference type="ARBA" id="ARBA00022692"/>
    </source>
</evidence>
<evidence type="ECO:0000313" key="8">
    <source>
        <dbReference type="EMBL" id="WFD23954.1"/>
    </source>
</evidence>
<feature type="transmembrane region" description="Helical" evidence="7">
    <location>
        <begin position="303"/>
        <end position="332"/>
    </location>
</feature>
<evidence type="ECO:0000313" key="9">
    <source>
        <dbReference type="Proteomes" id="UP001214415"/>
    </source>
</evidence>
<evidence type="ECO:0008006" key="10">
    <source>
        <dbReference type="Google" id="ProtNLM"/>
    </source>
</evidence>
<accession>A0AAF0EFB3</accession>
<organism evidence="8 9">
    <name type="scientific">Malassezia equina</name>
    <dbReference type="NCBI Taxonomy" id="1381935"/>
    <lineage>
        <taxon>Eukaryota</taxon>
        <taxon>Fungi</taxon>
        <taxon>Dikarya</taxon>
        <taxon>Basidiomycota</taxon>
        <taxon>Ustilaginomycotina</taxon>
        <taxon>Malasseziomycetes</taxon>
        <taxon>Malasseziales</taxon>
        <taxon>Malasseziaceae</taxon>
        <taxon>Malassezia</taxon>
    </lineage>
</organism>
<evidence type="ECO:0000256" key="4">
    <source>
        <dbReference type="ARBA" id="ARBA00022989"/>
    </source>
</evidence>
<name>A0AAF0EFB3_9BASI</name>
<dbReference type="CDD" id="cd23995">
    <property type="entry name" value="Seipin_BSCL2_like"/>
    <property type="match status" value="1"/>
</dbReference>
<keyword evidence="4 7" id="KW-1133">Transmembrane helix</keyword>
<keyword evidence="9" id="KW-1185">Reference proteome</keyword>
<keyword evidence="5" id="KW-0443">Lipid metabolism</keyword>
<dbReference type="InterPro" id="IPR009617">
    <property type="entry name" value="Seipin"/>
</dbReference>
<evidence type="ECO:0000256" key="6">
    <source>
        <dbReference type="ARBA" id="ARBA00023136"/>
    </source>
</evidence>
<evidence type="ECO:0000256" key="7">
    <source>
        <dbReference type="SAM" id="Phobius"/>
    </source>
</evidence>